<dbReference type="EMBL" id="VSTG01000001">
    <property type="protein sequence ID" value="TYL60206.1"/>
    <property type="molecule type" value="Genomic_DNA"/>
</dbReference>
<evidence type="ECO:0000313" key="3">
    <source>
        <dbReference type="EMBL" id="CRL36529.1"/>
    </source>
</evidence>
<dbReference type="SUPFAM" id="SSF52402">
    <property type="entry name" value="Adenine nucleotide alpha hydrolases-like"/>
    <property type="match status" value="1"/>
</dbReference>
<dbReference type="InterPro" id="IPR014729">
    <property type="entry name" value="Rossmann-like_a/b/a_fold"/>
</dbReference>
<dbReference type="Proteomes" id="UP000465607">
    <property type="component" value="Unassembled WGS sequence"/>
</dbReference>
<proteinExistence type="predicted"/>
<dbReference type="CDD" id="cd24138">
    <property type="entry name" value="TtcA-like"/>
    <property type="match status" value="1"/>
</dbReference>
<name>A0A0M6WJY5_9FIRM</name>
<dbReference type="PANTHER" id="PTHR43686">
    <property type="entry name" value="SULFURTRANSFERASE-RELATED"/>
    <property type="match status" value="1"/>
</dbReference>
<evidence type="ECO:0000313" key="5">
    <source>
        <dbReference type="EMBL" id="TYL60206.1"/>
    </source>
</evidence>
<evidence type="ECO:0000313" key="8">
    <source>
        <dbReference type="Proteomes" id="UP000465607"/>
    </source>
</evidence>
<dbReference type="GO" id="GO:0008033">
    <property type="term" value="P:tRNA processing"/>
    <property type="evidence" value="ECO:0007669"/>
    <property type="project" value="InterPro"/>
</dbReference>
<evidence type="ECO:0000313" key="4">
    <source>
        <dbReference type="EMBL" id="MSD25853.1"/>
    </source>
</evidence>
<reference evidence="6" key="1">
    <citation type="submission" date="2015-05" db="EMBL/GenBank/DDBJ databases">
        <authorList>
            <consortium name="Pathogen Informatics"/>
        </authorList>
    </citation>
    <scope>NUCLEOTIDE SEQUENCE [LARGE SCALE GENOMIC DNA]</scope>
    <source>
        <strain evidence="6">T1-815</strain>
    </source>
</reference>
<dbReference type="GO" id="GO:0016740">
    <property type="term" value="F:transferase activity"/>
    <property type="evidence" value="ECO:0007669"/>
    <property type="project" value="UniProtKB-KW"/>
</dbReference>
<organism evidence="3 6">
    <name type="scientific">Agathobacter rectalis</name>
    <dbReference type="NCBI Taxonomy" id="39491"/>
    <lineage>
        <taxon>Bacteria</taxon>
        <taxon>Bacillati</taxon>
        <taxon>Bacillota</taxon>
        <taxon>Clostridia</taxon>
        <taxon>Lachnospirales</taxon>
        <taxon>Lachnospiraceae</taxon>
        <taxon>Agathobacter</taxon>
    </lineage>
</organism>
<reference evidence="5 7" key="4">
    <citation type="submission" date="2019-08" db="EMBL/GenBank/DDBJ databases">
        <authorList>
            <person name="Duncan S."/>
            <person name="Walker A."/>
        </authorList>
    </citation>
    <scope>NUCLEOTIDE SEQUENCE [LARGE SCALE GENOMIC DNA]</scope>
    <source>
        <strain evidence="5 7">L2-21</strain>
    </source>
</reference>
<dbReference type="EMBL" id="WKQV01000001">
    <property type="protein sequence ID" value="MSD25853.1"/>
    <property type="molecule type" value="Genomic_DNA"/>
</dbReference>
<protein>
    <submittedName>
        <fullName evidence="3">Putative ATPase of the PP-loop superfamily implicated in cell cycle control</fullName>
    </submittedName>
    <submittedName>
        <fullName evidence="4">tRNA 2-thiocytidine biosynthesis protein TtcA</fullName>
    </submittedName>
</protein>
<dbReference type="Pfam" id="PF01171">
    <property type="entry name" value="ATP_bind_3"/>
    <property type="match status" value="1"/>
</dbReference>
<gene>
    <name evidence="5" type="ORF">FYL37_00965</name>
    <name evidence="4" type="ORF">GKE44_01385</name>
    <name evidence="3" type="ORF">T1815_13611</name>
</gene>
<feature type="domain" description="tRNA(Ile)-lysidine/2-thiocytidine synthase N-terminal" evidence="2">
    <location>
        <begin position="25"/>
        <end position="201"/>
    </location>
</feature>
<evidence type="ECO:0000259" key="2">
    <source>
        <dbReference type="Pfam" id="PF01171"/>
    </source>
</evidence>
<accession>A0A0M6WJY5</accession>
<keyword evidence="1" id="KW-0808">Transferase</keyword>
<reference evidence="4 8" key="3">
    <citation type="journal article" date="2019" name="Nat. Med.">
        <title>A library of human gut bacterial isolates paired with longitudinal multiomics data enables mechanistic microbiome research.</title>
        <authorList>
            <person name="Poyet M."/>
            <person name="Groussin M."/>
            <person name="Gibbons S.M."/>
            <person name="Avila-Pacheco J."/>
            <person name="Jiang X."/>
            <person name="Kearney S.M."/>
            <person name="Perrotta A.R."/>
            <person name="Berdy B."/>
            <person name="Zhao S."/>
            <person name="Lieberman T.D."/>
            <person name="Swanson P.K."/>
            <person name="Smith M."/>
            <person name="Roesemann S."/>
            <person name="Alexander J.E."/>
            <person name="Rich S.A."/>
            <person name="Livny J."/>
            <person name="Vlamakis H."/>
            <person name="Clish C."/>
            <person name="Bullock K."/>
            <person name="Deik A."/>
            <person name="Scott J."/>
            <person name="Pierce K.A."/>
            <person name="Xavier R.J."/>
            <person name="Alm E.J."/>
        </authorList>
    </citation>
    <scope>NUCLEOTIDE SEQUENCE [LARGE SCALE GENOMIC DNA]</scope>
    <source>
        <strain evidence="4 8">BIOML-A5</strain>
    </source>
</reference>
<evidence type="ECO:0000313" key="6">
    <source>
        <dbReference type="Proteomes" id="UP000049472"/>
    </source>
</evidence>
<dbReference type="Proteomes" id="UP000049472">
    <property type="component" value="Unassembled WGS sequence"/>
</dbReference>
<dbReference type="InterPro" id="IPR011063">
    <property type="entry name" value="TilS/TtcA_N"/>
</dbReference>
<sequence length="247" mass="27662">MKLQKLYSKVRQALDDYNMITENDKIAIGVSGGKDSLTLLYALSGIRSFYPVPFKLVAIAIDLGYDDFDLAPVKALCDELSVEFYVVKTDIGRISLEKSKNQASPCSWCAKLRKGALNDFALSVGCNKIAYAHHMDDIIETMFLSLLYEGQFYSFAPVTQLDGSGLAIIRPLMYVGESDVKGFKNKYNLPVCKNPCPYDGHTRREYVKQLVRQLNMENPGVKKRLFSAIQNGNIDDWVKCTKPSDAS</sequence>
<dbReference type="RefSeq" id="WP_055061627.1">
    <property type="nucleotide sequence ID" value="NZ_CVRQ01000017.1"/>
</dbReference>
<reference evidence="5 7" key="5">
    <citation type="submission" date="2019-09" db="EMBL/GenBank/DDBJ databases">
        <title>Strain-level analysis of Eubacterium rectale using genomes from metagenomes.</title>
        <authorList>
            <person name="Karcher N."/>
            <person name="Segata N."/>
        </authorList>
    </citation>
    <scope>NUCLEOTIDE SEQUENCE [LARGE SCALE GENOMIC DNA]</scope>
    <source>
        <strain evidence="5 7">L2-21</strain>
    </source>
</reference>
<evidence type="ECO:0000313" key="7">
    <source>
        <dbReference type="Proteomes" id="UP000324325"/>
    </source>
</evidence>
<dbReference type="InterPro" id="IPR035107">
    <property type="entry name" value="tRNA_thiolation_TtcA_Ctu1"/>
</dbReference>
<dbReference type="Gene3D" id="3.40.50.620">
    <property type="entry name" value="HUPs"/>
    <property type="match status" value="1"/>
</dbReference>
<dbReference type="PANTHER" id="PTHR43686:SF1">
    <property type="entry name" value="AMINOTRAN_5 DOMAIN-CONTAINING PROTEIN"/>
    <property type="match status" value="1"/>
</dbReference>
<dbReference type="Proteomes" id="UP000324325">
    <property type="component" value="Unassembled WGS sequence"/>
</dbReference>
<keyword evidence="6" id="KW-1185">Reference proteome</keyword>
<dbReference type="EMBL" id="CVRQ01000017">
    <property type="protein sequence ID" value="CRL36529.1"/>
    <property type="molecule type" value="Genomic_DNA"/>
</dbReference>
<dbReference type="PIRSF" id="PIRSF004976">
    <property type="entry name" value="ATPase_YdaO"/>
    <property type="match status" value="1"/>
</dbReference>
<reference evidence="3" key="2">
    <citation type="submission" date="2015-05" db="EMBL/GenBank/DDBJ databases">
        <authorList>
            <person name="Wang D.B."/>
            <person name="Wang M."/>
        </authorList>
    </citation>
    <scope>NUCLEOTIDE SEQUENCE [LARGE SCALE GENOMIC DNA]</scope>
    <source>
        <strain evidence="3">T1-815</strain>
    </source>
</reference>
<dbReference type="AlphaFoldDB" id="A0A0M6WJY5"/>
<evidence type="ECO:0000256" key="1">
    <source>
        <dbReference type="ARBA" id="ARBA00022679"/>
    </source>
</evidence>